<accession>A0A7K5YP30</accession>
<name>A0A7K5YP30_9AVES</name>
<dbReference type="EMBL" id="VYZE01000430">
    <property type="protein sequence ID" value="NWU67074.1"/>
    <property type="molecule type" value="Genomic_DNA"/>
</dbReference>
<reference evidence="3 4" key="1">
    <citation type="submission" date="2019-09" db="EMBL/GenBank/DDBJ databases">
        <title>Bird 10,000 Genomes (B10K) Project - Family phase.</title>
        <authorList>
            <person name="Zhang G."/>
        </authorList>
    </citation>
    <scope>NUCLEOTIDE SEQUENCE [LARGE SCALE GENOMIC DNA]</scope>
    <source>
        <strain evidence="3">B10K-DU-027-49</strain>
        <tissue evidence="3">Muscle</tissue>
    </source>
</reference>
<dbReference type="SMART" id="SM00328">
    <property type="entry name" value="BPI1"/>
    <property type="match status" value="1"/>
</dbReference>
<dbReference type="Proteomes" id="UP000522270">
    <property type="component" value="Unassembled WGS sequence"/>
</dbReference>
<dbReference type="SUPFAM" id="SSF55394">
    <property type="entry name" value="Bactericidal permeability-increasing protein, BPI"/>
    <property type="match status" value="2"/>
</dbReference>
<dbReference type="Gene3D" id="3.15.10.10">
    <property type="entry name" value="Bactericidal permeability-increasing protein, domain 1"/>
    <property type="match status" value="1"/>
</dbReference>
<organism evidence="3 4">
    <name type="scientific">Pterocles burchelli</name>
    <dbReference type="NCBI Taxonomy" id="2585816"/>
    <lineage>
        <taxon>Eukaryota</taxon>
        <taxon>Metazoa</taxon>
        <taxon>Chordata</taxon>
        <taxon>Craniata</taxon>
        <taxon>Vertebrata</taxon>
        <taxon>Euteleostomi</taxon>
        <taxon>Archelosauria</taxon>
        <taxon>Archosauria</taxon>
        <taxon>Dinosauria</taxon>
        <taxon>Saurischia</taxon>
        <taxon>Theropoda</taxon>
        <taxon>Coelurosauria</taxon>
        <taxon>Aves</taxon>
        <taxon>Neognathae</taxon>
        <taxon>Neoaves</taxon>
        <taxon>Columbimorphae</taxon>
        <taxon>Pterocliformes</taxon>
        <taxon>Pteroclidae</taxon>
        <taxon>Pterocles</taxon>
    </lineage>
</organism>
<feature type="non-terminal residue" evidence="3">
    <location>
        <position position="391"/>
    </location>
</feature>
<sequence length="391" mass="40923">MTVLKLFGILFFCGLPSPSREVLSGLSCAISPGAMQNVLSEAILHSGLLNQHVKGLVFPNIMGEGGLPNSPTSITGLHLVRMRAPSLSVALLQGIGVQLTISAELELSGKSLVGLLSEIIDISVDVTISANIKCTNFESGTVQVVIEDCLCILGAIKIHLLSGLLSVSVNEMVLDQLTVTLPRVLCPVVNIVVNLVSIQIMSTLNAVIPVGTVGTIHYQLASLPFTTGKFLGLDLDGAVKDVGGSIIPHDSSPSALPSLLDIRLLLALRQSFLNAVVSLMLLQIAPQTFTCTPDVFPGASRLHEAIITLAPAGCSQCHGTSPLSIKLTLSGNPLILLEENNATVELSVLVQVFINVLDGPLLNLLLLRADLGLNVRVSIAGGRLMLGVSLG</sequence>
<feature type="domain" description="Lipid-binding serum glycoprotein N-terminal" evidence="2">
    <location>
        <begin position="29"/>
        <end position="244"/>
    </location>
</feature>
<evidence type="ECO:0000256" key="1">
    <source>
        <dbReference type="SAM" id="SignalP"/>
    </source>
</evidence>
<dbReference type="PANTHER" id="PTHR46019">
    <property type="entry name" value="BPI FOLD-CONTAINING FAMILY B MEMBER 4-RELATED"/>
    <property type="match status" value="1"/>
</dbReference>
<dbReference type="InterPro" id="IPR051660">
    <property type="entry name" value="BPI_fold-BPI/LBP"/>
</dbReference>
<dbReference type="Gene3D" id="3.15.20.10">
    <property type="entry name" value="Bactericidal permeability-increasing protein, domain 2"/>
    <property type="match status" value="1"/>
</dbReference>
<feature type="non-terminal residue" evidence="3">
    <location>
        <position position="1"/>
    </location>
</feature>
<proteinExistence type="predicted"/>
<protein>
    <submittedName>
        <fullName evidence="3">BPIB4 protein</fullName>
    </submittedName>
</protein>
<dbReference type="GO" id="GO:0008289">
    <property type="term" value="F:lipid binding"/>
    <property type="evidence" value="ECO:0007669"/>
    <property type="project" value="InterPro"/>
</dbReference>
<dbReference type="OrthoDB" id="9831346at2759"/>
<dbReference type="InterPro" id="IPR017942">
    <property type="entry name" value="Lipid-bd_serum_glycop_N"/>
</dbReference>
<dbReference type="InterPro" id="IPR017943">
    <property type="entry name" value="Bactericidal_perm-incr_a/b_dom"/>
</dbReference>
<dbReference type="Pfam" id="PF01273">
    <property type="entry name" value="LBP_BPI_CETP"/>
    <property type="match status" value="1"/>
</dbReference>
<evidence type="ECO:0000259" key="2">
    <source>
        <dbReference type="SMART" id="SM00328"/>
    </source>
</evidence>
<dbReference type="AlphaFoldDB" id="A0A7K5YP30"/>
<feature type="chain" id="PRO_5029564144" evidence="1">
    <location>
        <begin position="22"/>
        <end position="391"/>
    </location>
</feature>
<dbReference type="PANTHER" id="PTHR46019:SF4">
    <property type="entry name" value="BPI FOLD-CONTAINING FAMILY B MEMBER 4"/>
    <property type="match status" value="1"/>
</dbReference>
<evidence type="ECO:0000313" key="4">
    <source>
        <dbReference type="Proteomes" id="UP000522270"/>
    </source>
</evidence>
<evidence type="ECO:0000313" key="3">
    <source>
        <dbReference type="EMBL" id="NWU67074.1"/>
    </source>
</evidence>
<gene>
    <name evidence="3" type="primary">Bpifb4_1</name>
    <name evidence="3" type="ORF">PTEBUR_R08971</name>
</gene>
<keyword evidence="1" id="KW-0732">Signal</keyword>
<keyword evidence="4" id="KW-1185">Reference proteome</keyword>
<comment type="caution">
    <text evidence="3">The sequence shown here is derived from an EMBL/GenBank/DDBJ whole genome shotgun (WGS) entry which is preliminary data.</text>
</comment>
<feature type="signal peptide" evidence="1">
    <location>
        <begin position="1"/>
        <end position="21"/>
    </location>
</feature>